<evidence type="ECO:0000313" key="8">
    <source>
        <dbReference type="EMBL" id="NDL59054.1"/>
    </source>
</evidence>
<comment type="similarity">
    <text evidence="1">Belongs to the thioredoxin family.</text>
</comment>
<dbReference type="Pfam" id="PF00085">
    <property type="entry name" value="Thioredoxin"/>
    <property type="match status" value="1"/>
</dbReference>
<gene>
    <name evidence="8" type="ORF">F7O44_18465</name>
</gene>
<keyword evidence="5" id="KW-0676">Redox-active center</keyword>
<accession>A0A7K3M6W7</accession>
<protein>
    <submittedName>
        <fullName evidence="8">Tetratricopeptide repeat protein</fullName>
    </submittedName>
</protein>
<evidence type="ECO:0000256" key="4">
    <source>
        <dbReference type="ARBA" id="ARBA00023157"/>
    </source>
</evidence>
<evidence type="ECO:0000256" key="5">
    <source>
        <dbReference type="ARBA" id="ARBA00023284"/>
    </source>
</evidence>
<organism evidence="8 9">
    <name type="scientific">Phytoactinopolyspora mesophila</name>
    <dbReference type="NCBI Taxonomy" id="2650750"/>
    <lineage>
        <taxon>Bacteria</taxon>
        <taxon>Bacillati</taxon>
        <taxon>Actinomycetota</taxon>
        <taxon>Actinomycetes</taxon>
        <taxon>Jiangellales</taxon>
        <taxon>Jiangellaceae</taxon>
        <taxon>Phytoactinopolyspora</taxon>
    </lineage>
</organism>
<sequence length="312" mass="32544">MNSKGFSRPGAVDLSSLKGNQPAQPASSSGGGTSAGSAGGGFVIDVTEATFQAEVINRSASVPVVIDFWATWCQPCKQLSPILEKLAAEYAGRFVLAKIDVDANQQIAASAQVQSIPTVLAVIGGQAVPLFQGALPEADVRRVLEELLKVAAQNGVTGRAEPVPGAEVSQEEEEASDPRYDAAYEALNNGDFDAAAAAYQQVLAESPADADAKAGLARVELLRRITGVDESAARAAADANPADIEAQLVAADVEFAKGDVDGGFKRLIDTVRQAAGDDRERVRTRLVELFEIIGPTDPRVVKARASLASALF</sequence>
<name>A0A7K3M6W7_9ACTN</name>
<dbReference type="CDD" id="cd02956">
    <property type="entry name" value="ybbN"/>
    <property type="match status" value="1"/>
</dbReference>
<dbReference type="SUPFAM" id="SSF52833">
    <property type="entry name" value="Thioredoxin-like"/>
    <property type="match status" value="1"/>
</dbReference>
<keyword evidence="4" id="KW-1015">Disulfide bond</keyword>
<dbReference type="GO" id="GO:0015035">
    <property type="term" value="F:protein-disulfide reductase activity"/>
    <property type="evidence" value="ECO:0007669"/>
    <property type="project" value="UniProtKB-ARBA"/>
</dbReference>
<dbReference type="GO" id="GO:0005737">
    <property type="term" value="C:cytoplasm"/>
    <property type="evidence" value="ECO:0007669"/>
    <property type="project" value="TreeGrafter"/>
</dbReference>
<dbReference type="PROSITE" id="PS51352">
    <property type="entry name" value="THIOREDOXIN_2"/>
    <property type="match status" value="1"/>
</dbReference>
<keyword evidence="2" id="KW-0813">Transport</keyword>
<feature type="region of interest" description="Disordered" evidence="6">
    <location>
        <begin position="1"/>
        <end position="34"/>
    </location>
</feature>
<reference evidence="8 9" key="1">
    <citation type="submission" date="2019-11" db="EMBL/GenBank/DDBJ databases">
        <authorList>
            <person name="Li X.-J."/>
            <person name="Feng X.-M."/>
        </authorList>
    </citation>
    <scope>NUCLEOTIDE SEQUENCE [LARGE SCALE GENOMIC DNA]</scope>
    <source>
        <strain evidence="8 9">XMNu-373</strain>
    </source>
</reference>
<evidence type="ECO:0000313" key="9">
    <source>
        <dbReference type="Proteomes" id="UP000460435"/>
    </source>
</evidence>
<dbReference type="GO" id="GO:0006950">
    <property type="term" value="P:response to stress"/>
    <property type="evidence" value="ECO:0007669"/>
    <property type="project" value="UniProtKB-ARBA"/>
</dbReference>
<dbReference type="FunFam" id="3.40.30.10:FF:000001">
    <property type="entry name" value="Thioredoxin"/>
    <property type="match status" value="1"/>
</dbReference>
<evidence type="ECO:0000256" key="3">
    <source>
        <dbReference type="ARBA" id="ARBA00022982"/>
    </source>
</evidence>
<dbReference type="PANTHER" id="PTHR45663:SF11">
    <property type="entry name" value="GEO12009P1"/>
    <property type="match status" value="1"/>
</dbReference>
<dbReference type="SUPFAM" id="SSF48452">
    <property type="entry name" value="TPR-like"/>
    <property type="match status" value="1"/>
</dbReference>
<evidence type="ECO:0000256" key="2">
    <source>
        <dbReference type="ARBA" id="ARBA00022448"/>
    </source>
</evidence>
<evidence type="ECO:0000256" key="6">
    <source>
        <dbReference type="SAM" id="MobiDB-lite"/>
    </source>
</evidence>
<keyword evidence="3" id="KW-0249">Electron transport</keyword>
<dbReference type="Proteomes" id="UP000460435">
    <property type="component" value="Unassembled WGS sequence"/>
</dbReference>
<dbReference type="InterPro" id="IPR013766">
    <property type="entry name" value="Thioredoxin_domain"/>
</dbReference>
<dbReference type="Gene3D" id="1.25.40.10">
    <property type="entry name" value="Tetratricopeptide repeat domain"/>
    <property type="match status" value="1"/>
</dbReference>
<dbReference type="EMBL" id="WLZY01000006">
    <property type="protein sequence ID" value="NDL59054.1"/>
    <property type="molecule type" value="Genomic_DNA"/>
</dbReference>
<keyword evidence="9" id="KW-1185">Reference proteome</keyword>
<evidence type="ECO:0000256" key="1">
    <source>
        <dbReference type="ARBA" id="ARBA00008987"/>
    </source>
</evidence>
<dbReference type="Pfam" id="PF14561">
    <property type="entry name" value="TPR_20"/>
    <property type="match status" value="1"/>
</dbReference>
<dbReference type="Pfam" id="PF13432">
    <property type="entry name" value="TPR_16"/>
    <property type="match status" value="1"/>
</dbReference>
<dbReference type="RefSeq" id="WP_162451743.1">
    <property type="nucleotide sequence ID" value="NZ_WLZY01000006.1"/>
</dbReference>
<dbReference type="AlphaFoldDB" id="A0A7K3M6W7"/>
<proteinExistence type="inferred from homology"/>
<dbReference type="InterPro" id="IPR036249">
    <property type="entry name" value="Thioredoxin-like_sf"/>
</dbReference>
<dbReference type="Gene3D" id="3.40.30.10">
    <property type="entry name" value="Glutaredoxin"/>
    <property type="match status" value="1"/>
</dbReference>
<comment type="caution">
    <text evidence="8">The sequence shown here is derived from an EMBL/GenBank/DDBJ whole genome shotgun (WGS) entry which is preliminary data.</text>
</comment>
<dbReference type="PANTHER" id="PTHR45663">
    <property type="entry name" value="GEO12009P1"/>
    <property type="match status" value="1"/>
</dbReference>
<evidence type="ECO:0000259" key="7">
    <source>
        <dbReference type="PROSITE" id="PS51352"/>
    </source>
</evidence>
<dbReference type="InterPro" id="IPR011990">
    <property type="entry name" value="TPR-like_helical_dom_sf"/>
</dbReference>
<feature type="domain" description="Thioredoxin" evidence="7">
    <location>
        <begin position="17"/>
        <end position="149"/>
    </location>
</feature>